<gene>
    <name evidence="2" type="ORF">Tco_0654357</name>
</gene>
<evidence type="ECO:0000313" key="3">
    <source>
        <dbReference type="Proteomes" id="UP001151760"/>
    </source>
</evidence>
<proteinExistence type="predicted"/>
<dbReference type="EMBL" id="BQNB010009158">
    <property type="protein sequence ID" value="GJS59573.1"/>
    <property type="molecule type" value="Genomic_DNA"/>
</dbReference>
<keyword evidence="3" id="KW-1185">Reference proteome</keyword>
<dbReference type="Proteomes" id="UP001151760">
    <property type="component" value="Unassembled WGS sequence"/>
</dbReference>
<sequence length="319" mass="36281">MNNNHSQQPNKVEKNVVSVVGNKDSGSNRHTNSYIHAVKRGTQFHNVVKDNKPAIVLDESCLNQKDYSTAVMGKVKENIKLRYMGGYWVMIEFLNKDSKNKFNTNVGTRSWFSHLQQASSTFHIDERVTWVDIEEKREEVNSEEGDVEEVSETIFEKEQDQVPKEENFNIGENGCNLEDPFNIYGLLNKKQKNLNDGTKSNDTMKYPLGFTPMKNADSQSNDHKGVGKEGDETLKKDQEEKQNSEVRKPSSINNSKEDTEESICSGHFKKIDKPHSGGSFPQFMEDLVKVGQAIRYNMKGCLKNIEEIIGSLVANDNHR</sequence>
<reference evidence="2" key="2">
    <citation type="submission" date="2022-01" db="EMBL/GenBank/DDBJ databases">
        <authorList>
            <person name="Yamashiro T."/>
            <person name="Shiraishi A."/>
            <person name="Satake H."/>
            <person name="Nakayama K."/>
        </authorList>
    </citation>
    <scope>NUCLEOTIDE SEQUENCE</scope>
</reference>
<organism evidence="2 3">
    <name type="scientific">Tanacetum coccineum</name>
    <dbReference type="NCBI Taxonomy" id="301880"/>
    <lineage>
        <taxon>Eukaryota</taxon>
        <taxon>Viridiplantae</taxon>
        <taxon>Streptophyta</taxon>
        <taxon>Embryophyta</taxon>
        <taxon>Tracheophyta</taxon>
        <taxon>Spermatophyta</taxon>
        <taxon>Magnoliopsida</taxon>
        <taxon>eudicotyledons</taxon>
        <taxon>Gunneridae</taxon>
        <taxon>Pentapetalae</taxon>
        <taxon>asterids</taxon>
        <taxon>campanulids</taxon>
        <taxon>Asterales</taxon>
        <taxon>Asteraceae</taxon>
        <taxon>Asteroideae</taxon>
        <taxon>Anthemideae</taxon>
        <taxon>Anthemidinae</taxon>
        <taxon>Tanacetum</taxon>
    </lineage>
</organism>
<evidence type="ECO:0000256" key="1">
    <source>
        <dbReference type="SAM" id="MobiDB-lite"/>
    </source>
</evidence>
<reference evidence="2" key="1">
    <citation type="journal article" date="2022" name="Int. J. Mol. Sci.">
        <title>Draft Genome of Tanacetum Coccineum: Genomic Comparison of Closely Related Tanacetum-Family Plants.</title>
        <authorList>
            <person name="Yamashiro T."/>
            <person name="Shiraishi A."/>
            <person name="Nakayama K."/>
            <person name="Satake H."/>
        </authorList>
    </citation>
    <scope>NUCLEOTIDE SEQUENCE</scope>
</reference>
<name>A0ABQ4X3H2_9ASTR</name>
<comment type="caution">
    <text evidence="2">The sequence shown here is derived from an EMBL/GenBank/DDBJ whole genome shotgun (WGS) entry which is preliminary data.</text>
</comment>
<feature type="compositionally biased region" description="Basic and acidic residues" evidence="1">
    <location>
        <begin position="220"/>
        <end position="248"/>
    </location>
</feature>
<evidence type="ECO:0008006" key="4">
    <source>
        <dbReference type="Google" id="ProtNLM"/>
    </source>
</evidence>
<evidence type="ECO:0000313" key="2">
    <source>
        <dbReference type="EMBL" id="GJS59573.1"/>
    </source>
</evidence>
<protein>
    <recommendedName>
        <fullName evidence="4">Nucleotide-binding alpha-beta plait domain-containing protein</fullName>
    </recommendedName>
</protein>
<feature type="region of interest" description="Disordered" evidence="1">
    <location>
        <begin position="192"/>
        <end position="263"/>
    </location>
</feature>
<feature type="compositionally biased region" description="Polar residues" evidence="1">
    <location>
        <begin position="194"/>
        <end position="203"/>
    </location>
</feature>
<accession>A0ABQ4X3H2</accession>